<dbReference type="EMBL" id="MJBS01000097">
    <property type="protein sequence ID" value="OHE94561.1"/>
    <property type="molecule type" value="Genomic_DNA"/>
</dbReference>
<dbReference type="RefSeq" id="XP_022471723.1">
    <property type="nucleotide sequence ID" value="XM_022621718.1"/>
</dbReference>
<reference evidence="1 2" key="1">
    <citation type="submission" date="2016-09" db="EMBL/GenBank/DDBJ databases">
        <authorList>
            <person name="Capua I."/>
            <person name="De Benedictis P."/>
            <person name="Joannis T."/>
            <person name="Lombin L.H."/>
            <person name="Cattoli G."/>
        </authorList>
    </citation>
    <scope>NUCLEOTIDE SEQUENCE [LARGE SCALE GENOMIC DNA]</scope>
    <source>
        <strain evidence="1 2">IMI 309357</strain>
    </source>
</reference>
<dbReference type="GeneID" id="34563228"/>
<organism evidence="1 2">
    <name type="scientific">Colletotrichum orchidophilum</name>
    <dbReference type="NCBI Taxonomy" id="1209926"/>
    <lineage>
        <taxon>Eukaryota</taxon>
        <taxon>Fungi</taxon>
        <taxon>Dikarya</taxon>
        <taxon>Ascomycota</taxon>
        <taxon>Pezizomycotina</taxon>
        <taxon>Sordariomycetes</taxon>
        <taxon>Hypocreomycetidae</taxon>
        <taxon>Glomerellales</taxon>
        <taxon>Glomerellaceae</taxon>
        <taxon>Colletotrichum</taxon>
    </lineage>
</organism>
<evidence type="ECO:0000313" key="2">
    <source>
        <dbReference type="Proteomes" id="UP000176998"/>
    </source>
</evidence>
<protein>
    <submittedName>
        <fullName evidence="1">Uncharacterized protein</fullName>
    </submittedName>
</protein>
<sequence length="109" mass="12489">MSMLRILLKCGGKQLRPHREKFCYRDIVKFSCFGVVAHPGSLVLWVPGGRIQLQYAVTVTMTRSFKLRLWVDINFIEVKAPGSCFLQVAEGKHRSREDVLDCAIQLWPP</sequence>
<accession>A0A1G4AZK5</accession>
<proteinExistence type="predicted"/>
<keyword evidence="2" id="KW-1185">Reference proteome</keyword>
<dbReference type="AlphaFoldDB" id="A0A1G4AZK5"/>
<evidence type="ECO:0000313" key="1">
    <source>
        <dbReference type="EMBL" id="OHE94561.1"/>
    </source>
</evidence>
<dbReference type="Proteomes" id="UP000176998">
    <property type="component" value="Unassembled WGS sequence"/>
</dbReference>
<comment type="caution">
    <text evidence="1">The sequence shown here is derived from an EMBL/GenBank/DDBJ whole genome shotgun (WGS) entry which is preliminary data.</text>
</comment>
<gene>
    <name evidence="1" type="ORF">CORC01_10089</name>
</gene>
<name>A0A1G4AZK5_9PEZI</name>